<dbReference type="OrthoDB" id="1870062at2759"/>
<keyword evidence="4 5" id="KW-0103">Bromodomain</keyword>
<keyword evidence="9" id="KW-1185">Reference proteome</keyword>
<keyword evidence="1" id="KW-0479">Metal-binding</keyword>
<dbReference type="InterPro" id="IPR013083">
    <property type="entry name" value="Znf_RING/FYVE/PHD"/>
</dbReference>
<dbReference type="Pfam" id="PF00439">
    <property type="entry name" value="Bromodomain"/>
    <property type="match status" value="1"/>
</dbReference>
<dbReference type="PROSITE" id="PS01359">
    <property type="entry name" value="ZF_PHD_1"/>
    <property type="match status" value="1"/>
</dbReference>
<evidence type="ECO:0000313" key="10">
    <source>
        <dbReference type="RefSeq" id="XP_025418251.1"/>
    </source>
</evidence>
<dbReference type="SUPFAM" id="SSF57903">
    <property type="entry name" value="FYVE/PHD zinc finger"/>
    <property type="match status" value="1"/>
</dbReference>
<evidence type="ECO:0000256" key="1">
    <source>
        <dbReference type="ARBA" id="ARBA00022723"/>
    </source>
</evidence>
<sequence>MFCDEVYCRACIKTHCIFKRHNAKIRTYLMPYPATEKIIFPCYNCKLDDKCAEYYCTQHSNFVCSTCKFRFHSGHNCKVIIYIGNEMKLIFQSSIIWNGTDNDTDQYTSTNPNENCDSGRVPIPKSTRFMDYIPATTSTNRKVLIKNRGKYYPPPPSAAEIDPIIVCACCGRKAETSVKCFSCKRSYHRRCHIPSLPEETTDDAPMAKWKCTMCINITKLKSANTPDENRHRHAGSFSLSPIKKKIAERILMELYCRGHDSQHYEECPDRQKNPQYYQIIARPISLNAVRNHLNSDMYTSFGGIVEDLNMVFSNGLLYYWPGDARRNAAMNLQDSLRRMLREWMPASKRSK</sequence>
<dbReference type="InterPro" id="IPR043563">
    <property type="entry name" value="Sp110/Sp140/Sp140L-like"/>
</dbReference>
<dbReference type="InterPro" id="IPR001487">
    <property type="entry name" value="Bromodomain"/>
</dbReference>
<dbReference type="SUPFAM" id="SSF57845">
    <property type="entry name" value="B-box zinc-binding domain"/>
    <property type="match status" value="1"/>
</dbReference>
<dbReference type="PANTHER" id="PTHR46386">
    <property type="entry name" value="NUCLEAR BODY PROTEIN SP140"/>
    <property type="match status" value="1"/>
</dbReference>
<feature type="domain" description="PHD-type" evidence="8">
    <location>
        <begin position="164"/>
        <end position="217"/>
    </location>
</feature>
<dbReference type="InterPro" id="IPR019787">
    <property type="entry name" value="Znf_PHD-finger"/>
</dbReference>
<dbReference type="AlphaFoldDB" id="A0A8B8G6P6"/>
<proteinExistence type="predicted"/>
<dbReference type="PANTHER" id="PTHR46386:SF11">
    <property type="entry name" value="AUTOIMMUNE REGULATOR"/>
    <property type="match status" value="1"/>
</dbReference>
<dbReference type="Gene3D" id="3.30.40.10">
    <property type="entry name" value="Zinc/RING finger domain, C3HC4 (zinc finger)"/>
    <property type="match status" value="1"/>
</dbReference>
<dbReference type="GeneID" id="112688992"/>
<dbReference type="PROSITE" id="PS50014">
    <property type="entry name" value="BROMODOMAIN_2"/>
    <property type="match status" value="1"/>
</dbReference>
<evidence type="ECO:0000313" key="9">
    <source>
        <dbReference type="Proteomes" id="UP000694846"/>
    </source>
</evidence>
<accession>A0A8B8G6P6</accession>
<dbReference type="InterPro" id="IPR036427">
    <property type="entry name" value="Bromodomain-like_sf"/>
</dbReference>
<name>A0A8B8G6P6_9HEMI</name>
<dbReference type="InterPro" id="IPR001965">
    <property type="entry name" value="Znf_PHD"/>
</dbReference>
<keyword evidence="2 6" id="KW-0863">Zinc-finger</keyword>
<protein>
    <submittedName>
        <fullName evidence="10">Transcription intermediary factor 1-alpha-like</fullName>
    </submittedName>
</protein>
<evidence type="ECO:0000256" key="5">
    <source>
        <dbReference type="PROSITE-ProRule" id="PRU00035"/>
    </source>
</evidence>
<dbReference type="SUPFAM" id="SSF47370">
    <property type="entry name" value="Bromodomain"/>
    <property type="match status" value="1"/>
</dbReference>
<dbReference type="PROSITE" id="PS50016">
    <property type="entry name" value="ZF_PHD_2"/>
    <property type="match status" value="1"/>
</dbReference>
<reference evidence="10" key="1">
    <citation type="submission" date="2025-08" db="UniProtKB">
        <authorList>
            <consortium name="RefSeq"/>
        </authorList>
    </citation>
    <scope>IDENTIFICATION</scope>
    <source>
        <tissue evidence="10">Whole body</tissue>
    </source>
</reference>
<keyword evidence="3" id="KW-0862">Zinc</keyword>
<dbReference type="GO" id="GO:0008270">
    <property type="term" value="F:zinc ion binding"/>
    <property type="evidence" value="ECO:0007669"/>
    <property type="project" value="UniProtKB-KW"/>
</dbReference>
<dbReference type="GO" id="GO:0000981">
    <property type="term" value="F:DNA-binding transcription factor activity, RNA polymerase II-specific"/>
    <property type="evidence" value="ECO:0007669"/>
    <property type="project" value="TreeGrafter"/>
</dbReference>
<evidence type="ECO:0000256" key="3">
    <source>
        <dbReference type="ARBA" id="ARBA00022833"/>
    </source>
</evidence>
<dbReference type="InterPro" id="IPR019786">
    <property type="entry name" value="Zinc_finger_PHD-type_CS"/>
</dbReference>
<gene>
    <name evidence="10" type="primary">LOC112688992</name>
</gene>
<dbReference type="RefSeq" id="XP_025418251.1">
    <property type="nucleotide sequence ID" value="XM_025562466.1"/>
</dbReference>
<evidence type="ECO:0000256" key="2">
    <source>
        <dbReference type="ARBA" id="ARBA00022771"/>
    </source>
</evidence>
<dbReference type="SMART" id="SM00297">
    <property type="entry name" value="BROMO"/>
    <property type="match status" value="1"/>
</dbReference>
<evidence type="ECO:0000256" key="6">
    <source>
        <dbReference type="PROSITE-ProRule" id="PRU00146"/>
    </source>
</evidence>
<evidence type="ECO:0000259" key="7">
    <source>
        <dbReference type="PROSITE" id="PS50014"/>
    </source>
</evidence>
<evidence type="ECO:0000259" key="8">
    <source>
        <dbReference type="PROSITE" id="PS50016"/>
    </source>
</evidence>
<dbReference type="Proteomes" id="UP000694846">
    <property type="component" value="Unplaced"/>
</dbReference>
<dbReference type="InterPro" id="IPR011011">
    <property type="entry name" value="Znf_FYVE_PHD"/>
</dbReference>
<dbReference type="SMART" id="SM00249">
    <property type="entry name" value="PHD"/>
    <property type="match status" value="1"/>
</dbReference>
<feature type="domain" description="Bromo" evidence="7">
    <location>
        <begin position="264"/>
        <end position="326"/>
    </location>
</feature>
<evidence type="ECO:0000256" key="4">
    <source>
        <dbReference type="ARBA" id="ARBA00023117"/>
    </source>
</evidence>
<dbReference type="GO" id="GO:0005634">
    <property type="term" value="C:nucleus"/>
    <property type="evidence" value="ECO:0007669"/>
    <property type="project" value="TreeGrafter"/>
</dbReference>
<dbReference type="Gene3D" id="1.20.920.10">
    <property type="entry name" value="Bromodomain-like"/>
    <property type="match status" value="1"/>
</dbReference>
<organism evidence="9 10">
    <name type="scientific">Sipha flava</name>
    <name type="common">yellow sugarcane aphid</name>
    <dbReference type="NCBI Taxonomy" id="143950"/>
    <lineage>
        <taxon>Eukaryota</taxon>
        <taxon>Metazoa</taxon>
        <taxon>Ecdysozoa</taxon>
        <taxon>Arthropoda</taxon>
        <taxon>Hexapoda</taxon>
        <taxon>Insecta</taxon>
        <taxon>Pterygota</taxon>
        <taxon>Neoptera</taxon>
        <taxon>Paraneoptera</taxon>
        <taxon>Hemiptera</taxon>
        <taxon>Sternorrhyncha</taxon>
        <taxon>Aphidomorpha</taxon>
        <taxon>Aphidoidea</taxon>
        <taxon>Aphididae</taxon>
        <taxon>Sipha</taxon>
    </lineage>
</organism>